<evidence type="ECO:0000313" key="4">
    <source>
        <dbReference type="Proteomes" id="UP000565579"/>
    </source>
</evidence>
<protein>
    <submittedName>
        <fullName evidence="3">SAM-dependent methyltransferase</fullName>
    </submittedName>
</protein>
<dbReference type="CDD" id="cd02440">
    <property type="entry name" value="AdoMet_MTases"/>
    <property type="match status" value="1"/>
</dbReference>
<dbReference type="GO" id="GO:0008757">
    <property type="term" value="F:S-adenosylmethionine-dependent methyltransferase activity"/>
    <property type="evidence" value="ECO:0007669"/>
    <property type="project" value="InterPro"/>
</dbReference>
<dbReference type="PANTHER" id="PTHR45036">
    <property type="entry name" value="METHYLTRANSFERASE LIKE 7B"/>
    <property type="match status" value="1"/>
</dbReference>
<dbReference type="GO" id="GO:0032259">
    <property type="term" value="P:methylation"/>
    <property type="evidence" value="ECO:0007669"/>
    <property type="project" value="UniProtKB-KW"/>
</dbReference>
<sequence length="223" mass="23836">MAVHTGDLADPPDTERHFTGGMEQFHHPRRVRTDRRNGSAPTPQRARLLAGLGGRVLEIGAGDGVKLSCYPAEVEEIVLVEADPFLRAAAKGIAGRLATPVQILDGDLRALPVPGGSCDAVVCSLVLCCAARVQDALSEVRRVLAPGGELRFYEHQRSAKPLMTLAECLVTPVWSRAAGGCHPARDIVAGIREAGFVIESCDRFSFLHFEHVLGVARPACGDD</sequence>
<evidence type="ECO:0000259" key="2">
    <source>
        <dbReference type="Pfam" id="PF08241"/>
    </source>
</evidence>
<dbReference type="SUPFAM" id="SSF53335">
    <property type="entry name" value="S-adenosyl-L-methionine-dependent methyltransferases"/>
    <property type="match status" value="1"/>
</dbReference>
<dbReference type="AlphaFoldDB" id="A0A7X0NXS1"/>
<dbReference type="EMBL" id="JACHMI010000001">
    <property type="protein sequence ID" value="MBB6551613.1"/>
    <property type="molecule type" value="Genomic_DNA"/>
</dbReference>
<gene>
    <name evidence="3" type="ORF">HD593_006408</name>
</gene>
<accession>A0A7X0NXS1</accession>
<organism evidence="3 4">
    <name type="scientific">Nonomuraea rubra</name>
    <dbReference type="NCBI Taxonomy" id="46180"/>
    <lineage>
        <taxon>Bacteria</taxon>
        <taxon>Bacillati</taxon>
        <taxon>Actinomycetota</taxon>
        <taxon>Actinomycetes</taxon>
        <taxon>Streptosporangiales</taxon>
        <taxon>Streptosporangiaceae</taxon>
        <taxon>Nonomuraea</taxon>
    </lineage>
</organism>
<proteinExistence type="predicted"/>
<dbReference type="RefSeq" id="WP_185105654.1">
    <property type="nucleotide sequence ID" value="NZ_BAAAXY010000118.1"/>
</dbReference>
<dbReference type="InterPro" id="IPR052356">
    <property type="entry name" value="Thiol_S-MT"/>
</dbReference>
<dbReference type="Proteomes" id="UP000565579">
    <property type="component" value="Unassembled WGS sequence"/>
</dbReference>
<evidence type="ECO:0000256" key="1">
    <source>
        <dbReference type="SAM" id="MobiDB-lite"/>
    </source>
</evidence>
<reference evidence="3 4" key="1">
    <citation type="submission" date="2020-08" db="EMBL/GenBank/DDBJ databases">
        <title>Sequencing the genomes of 1000 actinobacteria strains.</title>
        <authorList>
            <person name="Klenk H.-P."/>
        </authorList>
    </citation>
    <scope>NUCLEOTIDE SEQUENCE [LARGE SCALE GENOMIC DNA]</scope>
    <source>
        <strain evidence="3 4">DSM 43768</strain>
    </source>
</reference>
<evidence type="ECO:0000313" key="3">
    <source>
        <dbReference type="EMBL" id="MBB6551613.1"/>
    </source>
</evidence>
<dbReference type="PANTHER" id="PTHR45036:SF1">
    <property type="entry name" value="METHYLTRANSFERASE LIKE 7A"/>
    <property type="match status" value="1"/>
</dbReference>
<feature type="domain" description="Methyltransferase type 11" evidence="2">
    <location>
        <begin position="57"/>
        <end position="151"/>
    </location>
</feature>
<comment type="caution">
    <text evidence="3">The sequence shown here is derived from an EMBL/GenBank/DDBJ whole genome shotgun (WGS) entry which is preliminary data.</text>
</comment>
<keyword evidence="4" id="KW-1185">Reference proteome</keyword>
<dbReference type="Pfam" id="PF08241">
    <property type="entry name" value="Methyltransf_11"/>
    <property type="match status" value="1"/>
</dbReference>
<feature type="region of interest" description="Disordered" evidence="1">
    <location>
        <begin position="1"/>
        <end position="43"/>
    </location>
</feature>
<name>A0A7X0NXS1_9ACTN</name>
<dbReference type="InterPro" id="IPR029063">
    <property type="entry name" value="SAM-dependent_MTases_sf"/>
</dbReference>
<dbReference type="Gene3D" id="3.40.50.150">
    <property type="entry name" value="Vaccinia Virus protein VP39"/>
    <property type="match status" value="1"/>
</dbReference>
<keyword evidence="3" id="KW-0808">Transferase</keyword>
<keyword evidence="3" id="KW-0489">Methyltransferase</keyword>
<dbReference type="InterPro" id="IPR013216">
    <property type="entry name" value="Methyltransf_11"/>
</dbReference>